<dbReference type="InterPro" id="IPR001647">
    <property type="entry name" value="HTH_TetR"/>
</dbReference>
<evidence type="ECO:0000256" key="1">
    <source>
        <dbReference type="ARBA" id="ARBA00023125"/>
    </source>
</evidence>
<evidence type="ECO:0000313" key="5">
    <source>
        <dbReference type="Proteomes" id="UP001595824"/>
    </source>
</evidence>
<keyword evidence="5" id="KW-1185">Reference proteome</keyword>
<reference evidence="5" key="1">
    <citation type="journal article" date="2019" name="Int. J. Syst. Evol. Microbiol.">
        <title>The Global Catalogue of Microorganisms (GCM) 10K type strain sequencing project: providing services to taxonomists for standard genome sequencing and annotation.</title>
        <authorList>
            <consortium name="The Broad Institute Genomics Platform"/>
            <consortium name="The Broad Institute Genome Sequencing Center for Infectious Disease"/>
            <person name="Wu L."/>
            <person name="Ma J."/>
        </authorList>
    </citation>
    <scope>NUCLEOTIDE SEQUENCE [LARGE SCALE GENOMIC DNA]</scope>
    <source>
        <strain evidence="5">PCU 347</strain>
    </source>
</reference>
<organism evidence="4 5">
    <name type="scientific">Streptomyces andamanensis</name>
    <dbReference type="NCBI Taxonomy" id="1565035"/>
    <lineage>
        <taxon>Bacteria</taxon>
        <taxon>Bacillati</taxon>
        <taxon>Actinomycetota</taxon>
        <taxon>Actinomycetes</taxon>
        <taxon>Kitasatosporales</taxon>
        <taxon>Streptomycetaceae</taxon>
        <taxon>Streptomyces</taxon>
    </lineage>
</organism>
<dbReference type="Pfam" id="PF00440">
    <property type="entry name" value="TetR_N"/>
    <property type="match status" value="1"/>
</dbReference>
<dbReference type="Proteomes" id="UP001595824">
    <property type="component" value="Unassembled WGS sequence"/>
</dbReference>
<dbReference type="Gene3D" id="1.10.357.10">
    <property type="entry name" value="Tetracycline Repressor, domain 2"/>
    <property type="match status" value="1"/>
</dbReference>
<feature type="DNA-binding region" description="H-T-H motif" evidence="2">
    <location>
        <begin position="32"/>
        <end position="51"/>
    </location>
</feature>
<feature type="domain" description="HTH tetR-type" evidence="3">
    <location>
        <begin position="9"/>
        <end position="69"/>
    </location>
</feature>
<evidence type="ECO:0000259" key="3">
    <source>
        <dbReference type="PROSITE" id="PS50977"/>
    </source>
</evidence>
<name>A0ABV8TBP2_9ACTN</name>
<protein>
    <submittedName>
        <fullName evidence="4">TetR/AcrR family transcriptional regulator</fullName>
    </submittedName>
</protein>
<proteinExistence type="predicted"/>
<evidence type="ECO:0000256" key="2">
    <source>
        <dbReference type="PROSITE-ProRule" id="PRU00335"/>
    </source>
</evidence>
<sequence>MSPSAAAPSARQTELLEAAYRYVLAHGLADLSLRPLATAIGSSPRVLLFLFGSKDGLVRALLARARADELAILDPLRGPGGPIGLTAATERVWAWLAAAGHRPLLRLWAEAYARSLVEPDGPWAGFARATVEDWLAVLAACQPPAERDTGPGTTRRTLALAVLRGALLDLLATDDEPRASAAVRHHLALLDG</sequence>
<accession>A0ABV8TBP2</accession>
<evidence type="ECO:0000313" key="4">
    <source>
        <dbReference type="EMBL" id="MFC4328028.1"/>
    </source>
</evidence>
<dbReference type="InterPro" id="IPR009057">
    <property type="entry name" value="Homeodomain-like_sf"/>
</dbReference>
<dbReference type="PROSITE" id="PS50977">
    <property type="entry name" value="HTH_TETR_2"/>
    <property type="match status" value="1"/>
</dbReference>
<comment type="caution">
    <text evidence="4">The sequence shown here is derived from an EMBL/GenBank/DDBJ whole genome shotgun (WGS) entry which is preliminary data.</text>
</comment>
<dbReference type="RefSeq" id="WP_381738053.1">
    <property type="nucleotide sequence ID" value="NZ_JBHSDP010000009.1"/>
</dbReference>
<dbReference type="SUPFAM" id="SSF46689">
    <property type="entry name" value="Homeodomain-like"/>
    <property type="match status" value="1"/>
</dbReference>
<keyword evidence="1 2" id="KW-0238">DNA-binding</keyword>
<dbReference type="EMBL" id="JBHSDP010000009">
    <property type="protein sequence ID" value="MFC4328028.1"/>
    <property type="molecule type" value="Genomic_DNA"/>
</dbReference>
<gene>
    <name evidence="4" type="ORF">ACFPC0_09320</name>
</gene>